<protein>
    <submittedName>
        <fullName evidence="2">Uncharacterized protein</fullName>
    </submittedName>
</protein>
<proteinExistence type="predicted"/>
<accession>A0AAV6U0S6</accession>
<dbReference type="Proteomes" id="UP000827092">
    <property type="component" value="Unassembled WGS sequence"/>
</dbReference>
<sequence>MLMVIVLALAALLNSAVSMQVFGQNEEDVMDCVMYMVCKEEKTEFWEVMSHLGDKAIQKAVEVVRRELSWPDLEHTVEKWLEMPDRFCPISEVGRRKFAATFGDTLANFWGVVCDDENSAYDLEECEKVDDTAAALTDLLKKKVDNKECGMAAKVPKGFGK</sequence>
<gene>
    <name evidence="2" type="ORF">JTE90_028312</name>
</gene>
<organism evidence="2 3">
    <name type="scientific">Oedothorax gibbosus</name>
    <dbReference type="NCBI Taxonomy" id="931172"/>
    <lineage>
        <taxon>Eukaryota</taxon>
        <taxon>Metazoa</taxon>
        <taxon>Ecdysozoa</taxon>
        <taxon>Arthropoda</taxon>
        <taxon>Chelicerata</taxon>
        <taxon>Arachnida</taxon>
        <taxon>Araneae</taxon>
        <taxon>Araneomorphae</taxon>
        <taxon>Entelegynae</taxon>
        <taxon>Araneoidea</taxon>
        <taxon>Linyphiidae</taxon>
        <taxon>Erigoninae</taxon>
        <taxon>Oedothorax</taxon>
    </lineage>
</organism>
<keyword evidence="1" id="KW-0732">Signal</keyword>
<evidence type="ECO:0000313" key="3">
    <source>
        <dbReference type="Proteomes" id="UP000827092"/>
    </source>
</evidence>
<evidence type="ECO:0000256" key="1">
    <source>
        <dbReference type="SAM" id="SignalP"/>
    </source>
</evidence>
<name>A0AAV6U0S6_9ARAC</name>
<reference evidence="2 3" key="1">
    <citation type="journal article" date="2022" name="Nat. Ecol. Evol.">
        <title>A masculinizing supergene underlies an exaggerated male reproductive morph in a spider.</title>
        <authorList>
            <person name="Hendrickx F."/>
            <person name="De Corte Z."/>
            <person name="Sonet G."/>
            <person name="Van Belleghem S.M."/>
            <person name="Kostlbacher S."/>
            <person name="Vangestel C."/>
        </authorList>
    </citation>
    <scope>NUCLEOTIDE SEQUENCE [LARGE SCALE GENOMIC DNA]</scope>
    <source>
        <strain evidence="2">W744_W776</strain>
    </source>
</reference>
<dbReference type="EMBL" id="JAFNEN010000771">
    <property type="protein sequence ID" value="KAG8177591.1"/>
    <property type="molecule type" value="Genomic_DNA"/>
</dbReference>
<feature type="chain" id="PRO_5043664022" evidence="1">
    <location>
        <begin position="19"/>
        <end position="161"/>
    </location>
</feature>
<keyword evidence="3" id="KW-1185">Reference proteome</keyword>
<feature type="signal peptide" evidence="1">
    <location>
        <begin position="1"/>
        <end position="18"/>
    </location>
</feature>
<evidence type="ECO:0000313" key="2">
    <source>
        <dbReference type="EMBL" id="KAG8177591.1"/>
    </source>
</evidence>
<comment type="caution">
    <text evidence="2">The sequence shown here is derived from an EMBL/GenBank/DDBJ whole genome shotgun (WGS) entry which is preliminary data.</text>
</comment>
<dbReference type="AlphaFoldDB" id="A0AAV6U0S6"/>